<evidence type="ECO:0000313" key="2">
    <source>
        <dbReference type="EMBL" id="ETV67347.1"/>
    </source>
</evidence>
<evidence type="ECO:0000259" key="1">
    <source>
        <dbReference type="PROSITE" id="PS50879"/>
    </source>
</evidence>
<dbReference type="EMBL" id="KI913199">
    <property type="protein sequence ID" value="ETV67347.1"/>
    <property type="molecule type" value="Genomic_DNA"/>
</dbReference>
<organism evidence="2">
    <name type="scientific">Aphanomyces astaci</name>
    <name type="common">Crayfish plague agent</name>
    <dbReference type="NCBI Taxonomy" id="112090"/>
    <lineage>
        <taxon>Eukaryota</taxon>
        <taxon>Sar</taxon>
        <taxon>Stramenopiles</taxon>
        <taxon>Oomycota</taxon>
        <taxon>Saprolegniomycetes</taxon>
        <taxon>Saprolegniales</taxon>
        <taxon>Verrucalvaceae</taxon>
        <taxon>Aphanomyces</taxon>
    </lineage>
</organism>
<dbReference type="SUPFAM" id="SSF53098">
    <property type="entry name" value="Ribonuclease H-like"/>
    <property type="match status" value="1"/>
</dbReference>
<dbReference type="PANTHER" id="PTHR48475:SF1">
    <property type="entry name" value="RNASE H TYPE-1 DOMAIN-CONTAINING PROTEIN"/>
    <property type="match status" value="1"/>
</dbReference>
<gene>
    <name evidence="2" type="ORF">H257_16429</name>
</gene>
<dbReference type="AlphaFoldDB" id="W4FIK0"/>
<dbReference type="Gene3D" id="3.30.420.10">
    <property type="entry name" value="Ribonuclease H-like superfamily/Ribonuclease H"/>
    <property type="match status" value="1"/>
</dbReference>
<dbReference type="Pfam" id="PF13456">
    <property type="entry name" value="RVT_3"/>
    <property type="match status" value="1"/>
</dbReference>
<dbReference type="InterPro" id="IPR036397">
    <property type="entry name" value="RNaseH_sf"/>
</dbReference>
<dbReference type="VEuPathDB" id="FungiDB:H257_16429"/>
<sequence length="111" mass="12373">MDAVVVARFDPACGGYDAHFIPTATTNNKAEYDGLLRSLQLAKTRGYTHLTVYGNSQLLVRQMQGIYSVSHPGLRVQCLQARRLAATIHCTWRHRPQEGNQGADFLSRSAR</sequence>
<name>W4FIK0_APHAT</name>
<accession>W4FIK0</accession>
<dbReference type="GO" id="GO:0003676">
    <property type="term" value="F:nucleic acid binding"/>
    <property type="evidence" value="ECO:0007669"/>
    <property type="project" value="InterPro"/>
</dbReference>
<dbReference type="RefSeq" id="XP_009843162.1">
    <property type="nucleotide sequence ID" value="XM_009844860.1"/>
</dbReference>
<dbReference type="GeneID" id="20818425"/>
<proteinExistence type="predicted"/>
<reference evidence="2" key="1">
    <citation type="submission" date="2013-12" db="EMBL/GenBank/DDBJ databases">
        <title>The Genome Sequence of Aphanomyces astaci APO3.</title>
        <authorList>
            <consortium name="The Broad Institute Genomics Platform"/>
            <person name="Russ C."/>
            <person name="Tyler B."/>
            <person name="van West P."/>
            <person name="Dieguez-Uribeondo J."/>
            <person name="Young S.K."/>
            <person name="Zeng Q."/>
            <person name="Gargeya S."/>
            <person name="Fitzgerald M."/>
            <person name="Abouelleil A."/>
            <person name="Alvarado L."/>
            <person name="Chapman S.B."/>
            <person name="Gainer-Dewar J."/>
            <person name="Goldberg J."/>
            <person name="Griggs A."/>
            <person name="Gujja S."/>
            <person name="Hansen M."/>
            <person name="Howarth C."/>
            <person name="Imamovic A."/>
            <person name="Ireland A."/>
            <person name="Larimer J."/>
            <person name="McCowan C."/>
            <person name="Murphy C."/>
            <person name="Pearson M."/>
            <person name="Poon T.W."/>
            <person name="Priest M."/>
            <person name="Roberts A."/>
            <person name="Saif S."/>
            <person name="Shea T."/>
            <person name="Sykes S."/>
            <person name="Wortman J."/>
            <person name="Nusbaum C."/>
            <person name="Birren B."/>
        </authorList>
    </citation>
    <scope>NUCLEOTIDE SEQUENCE [LARGE SCALE GENOMIC DNA]</scope>
    <source>
        <strain evidence="2">APO3</strain>
    </source>
</reference>
<dbReference type="InterPro" id="IPR012337">
    <property type="entry name" value="RNaseH-like_sf"/>
</dbReference>
<dbReference type="InterPro" id="IPR002156">
    <property type="entry name" value="RNaseH_domain"/>
</dbReference>
<dbReference type="PROSITE" id="PS50879">
    <property type="entry name" value="RNASE_H_1"/>
    <property type="match status" value="1"/>
</dbReference>
<feature type="domain" description="RNase H type-1" evidence="1">
    <location>
        <begin position="1"/>
        <end position="111"/>
    </location>
</feature>
<protein>
    <recommendedName>
        <fullName evidence="1">RNase H type-1 domain-containing protein</fullName>
    </recommendedName>
</protein>
<dbReference type="PANTHER" id="PTHR48475">
    <property type="entry name" value="RIBONUCLEASE H"/>
    <property type="match status" value="1"/>
</dbReference>
<dbReference type="OrthoDB" id="1938096at2759"/>
<dbReference type="GO" id="GO:0004523">
    <property type="term" value="F:RNA-DNA hybrid ribonuclease activity"/>
    <property type="evidence" value="ECO:0007669"/>
    <property type="project" value="InterPro"/>
</dbReference>